<gene>
    <name evidence="1" type="ORF">CSIM01_07451</name>
</gene>
<accession>A0A135SNN7</accession>
<sequence length="176" mass="19028">MGYSLRGFGGSSIFQSNLSQGKVRVPGSVMGGQVDVYLIACLAQAKEPSAGAARPGRVIGSKRHWVILRTRHTPDRPLFASSLSPVPPALPVLQSCLFLPIALTIQVANWGITDVAPEAWGSTARRMCVEEDTFFPASAPVIPYCRTSQSVHPTAFRRTRCTLHRRLAYANLGLPA</sequence>
<dbReference type="AlphaFoldDB" id="A0A135SNN7"/>
<reference evidence="1 2" key="1">
    <citation type="submission" date="2014-02" db="EMBL/GenBank/DDBJ databases">
        <title>The genome sequence of Colletotrichum simmondsii CBS122122.</title>
        <authorList>
            <person name="Baroncelli R."/>
            <person name="Thon M.R."/>
        </authorList>
    </citation>
    <scope>NUCLEOTIDE SEQUENCE [LARGE SCALE GENOMIC DNA]</scope>
    <source>
        <strain evidence="1 2">CBS122122</strain>
    </source>
</reference>
<keyword evidence="2" id="KW-1185">Reference proteome</keyword>
<proteinExistence type="predicted"/>
<dbReference type="EMBL" id="JFBX01000497">
    <property type="protein sequence ID" value="KXH37523.1"/>
    <property type="molecule type" value="Genomic_DNA"/>
</dbReference>
<evidence type="ECO:0000313" key="2">
    <source>
        <dbReference type="Proteomes" id="UP000070328"/>
    </source>
</evidence>
<evidence type="ECO:0000313" key="1">
    <source>
        <dbReference type="EMBL" id="KXH37523.1"/>
    </source>
</evidence>
<organism evidence="1 2">
    <name type="scientific">Colletotrichum simmondsii</name>
    <dbReference type="NCBI Taxonomy" id="703756"/>
    <lineage>
        <taxon>Eukaryota</taxon>
        <taxon>Fungi</taxon>
        <taxon>Dikarya</taxon>
        <taxon>Ascomycota</taxon>
        <taxon>Pezizomycotina</taxon>
        <taxon>Sordariomycetes</taxon>
        <taxon>Hypocreomycetidae</taxon>
        <taxon>Glomerellales</taxon>
        <taxon>Glomerellaceae</taxon>
        <taxon>Colletotrichum</taxon>
        <taxon>Colletotrichum acutatum species complex</taxon>
    </lineage>
</organism>
<protein>
    <submittedName>
        <fullName evidence="1">Uncharacterized protein</fullName>
    </submittedName>
</protein>
<comment type="caution">
    <text evidence="1">The sequence shown here is derived from an EMBL/GenBank/DDBJ whole genome shotgun (WGS) entry which is preliminary data.</text>
</comment>
<name>A0A135SNN7_9PEZI</name>
<dbReference type="Proteomes" id="UP000070328">
    <property type="component" value="Unassembled WGS sequence"/>
</dbReference>